<protein>
    <submittedName>
        <fullName evidence="13">ABC transporter ATP-binding protein</fullName>
    </submittedName>
</protein>
<dbReference type="Gene3D" id="1.20.1560.10">
    <property type="entry name" value="ABC transporter type 1, transmembrane domain"/>
    <property type="match status" value="1"/>
</dbReference>
<dbReference type="GO" id="GO:0034040">
    <property type="term" value="F:ATPase-coupled lipid transmembrane transporter activity"/>
    <property type="evidence" value="ECO:0007669"/>
    <property type="project" value="TreeGrafter"/>
</dbReference>
<dbReference type="SUPFAM" id="SSF90123">
    <property type="entry name" value="ABC transporter transmembrane region"/>
    <property type="match status" value="1"/>
</dbReference>
<comment type="caution">
    <text evidence="13">The sequence shown here is derived from an EMBL/GenBank/DDBJ whole genome shotgun (WGS) entry which is preliminary data.</text>
</comment>
<name>A0A926DUC2_9FIRM</name>
<dbReference type="InterPro" id="IPR036640">
    <property type="entry name" value="ABC1_TM_sf"/>
</dbReference>
<dbReference type="SUPFAM" id="SSF52540">
    <property type="entry name" value="P-loop containing nucleoside triphosphate hydrolases"/>
    <property type="match status" value="1"/>
</dbReference>
<keyword evidence="3" id="KW-1003">Cell membrane</keyword>
<dbReference type="RefSeq" id="WP_177719147.1">
    <property type="nucleotide sequence ID" value="NZ_JACRSQ010000016.1"/>
</dbReference>
<feature type="transmembrane region" description="Helical" evidence="10">
    <location>
        <begin position="152"/>
        <end position="179"/>
    </location>
</feature>
<keyword evidence="4 10" id="KW-0812">Transmembrane</keyword>
<evidence type="ECO:0000256" key="10">
    <source>
        <dbReference type="SAM" id="Phobius"/>
    </source>
</evidence>
<feature type="transmembrane region" description="Helical" evidence="10">
    <location>
        <begin position="61"/>
        <end position="78"/>
    </location>
</feature>
<organism evidence="13 14">
    <name type="scientific">Bianquea renquensis</name>
    <dbReference type="NCBI Taxonomy" id="2763661"/>
    <lineage>
        <taxon>Bacteria</taxon>
        <taxon>Bacillati</taxon>
        <taxon>Bacillota</taxon>
        <taxon>Clostridia</taxon>
        <taxon>Eubacteriales</taxon>
        <taxon>Bianqueaceae</taxon>
        <taxon>Bianquea</taxon>
    </lineage>
</organism>
<feature type="domain" description="ABC transmembrane type-1" evidence="12">
    <location>
        <begin position="47"/>
        <end position="307"/>
    </location>
</feature>
<evidence type="ECO:0000256" key="7">
    <source>
        <dbReference type="ARBA" id="ARBA00022989"/>
    </source>
</evidence>
<keyword evidence="5" id="KW-0547">Nucleotide-binding</keyword>
<keyword evidence="7 10" id="KW-1133">Transmembrane helix</keyword>
<evidence type="ECO:0000256" key="4">
    <source>
        <dbReference type="ARBA" id="ARBA00022692"/>
    </source>
</evidence>
<comment type="subcellular location">
    <subcellularLocation>
        <location evidence="1">Cell membrane</location>
        <topology evidence="1">Multi-pass membrane protein</topology>
    </subcellularLocation>
</comment>
<dbReference type="GO" id="GO:0140359">
    <property type="term" value="F:ABC-type transporter activity"/>
    <property type="evidence" value="ECO:0007669"/>
    <property type="project" value="InterPro"/>
</dbReference>
<evidence type="ECO:0000256" key="9">
    <source>
        <dbReference type="SAM" id="Coils"/>
    </source>
</evidence>
<evidence type="ECO:0000256" key="5">
    <source>
        <dbReference type="ARBA" id="ARBA00022741"/>
    </source>
</evidence>
<dbReference type="EMBL" id="JACRSQ010000016">
    <property type="protein sequence ID" value="MBC8544093.1"/>
    <property type="molecule type" value="Genomic_DNA"/>
</dbReference>
<dbReference type="InterPro" id="IPR003593">
    <property type="entry name" value="AAA+_ATPase"/>
</dbReference>
<dbReference type="PANTHER" id="PTHR24221:SF654">
    <property type="entry name" value="ATP-BINDING CASSETTE SUB-FAMILY B MEMBER 6"/>
    <property type="match status" value="1"/>
</dbReference>
<evidence type="ECO:0000313" key="14">
    <source>
        <dbReference type="Proteomes" id="UP000657006"/>
    </source>
</evidence>
<feature type="transmembrane region" description="Helical" evidence="10">
    <location>
        <begin position="25"/>
        <end position="49"/>
    </location>
</feature>
<keyword evidence="9" id="KW-0175">Coiled coil</keyword>
<dbReference type="GO" id="GO:0005524">
    <property type="term" value="F:ATP binding"/>
    <property type="evidence" value="ECO:0007669"/>
    <property type="project" value="UniProtKB-KW"/>
</dbReference>
<evidence type="ECO:0000259" key="11">
    <source>
        <dbReference type="PROSITE" id="PS50893"/>
    </source>
</evidence>
<dbReference type="InterPro" id="IPR011527">
    <property type="entry name" value="ABC1_TM_dom"/>
</dbReference>
<feature type="domain" description="ABC transporter" evidence="11">
    <location>
        <begin position="347"/>
        <end position="587"/>
    </location>
</feature>
<keyword evidence="8 10" id="KW-0472">Membrane</keyword>
<evidence type="ECO:0000256" key="1">
    <source>
        <dbReference type="ARBA" id="ARBA00004651"/>
    </source>
</evidence>
<evidence type="ECO:0000259" key="12">
    <source>
        <dbReference type="PROSITE" id="PS50929"/>
    </source>
</evidence>
<keyword evidence="14" id="KW-1185">Reference proteome</keyword>
<dbReference type="AlphaFoldDB" id="A0A926DUC2"/>
<accession>A0A926DUC2</accession>
<dbReference type="SMART" id="SM00382">
    <property type="entry name" value="AAA"/>
    <property type="match status" value="1"/>
</dbReference>
<keyword evidence="6 13" id="KW-0067">ATP-binding</keyword>
<dbReference type="InterPro" id="IPR027417">
    <property type="entry name" value="P-loop_NTPase"/>
</dbReference>
<dbReference type="PANTHER" id="PTHR24221">
    <property type="entry name" value="ATP-BINDING CASSETTE SUB-FAMILY B"/>
    <property type="match status" value="1"/>
</dbReference>
<dbReference type="PROSITE" id="PS50929">
    <property type="entry name" value="ABC_TM1F"/>
    <property type="match status" value="1"/>
</dbReference>
<dbReference type="Pfam" id="PF00005">
    <property type="entry name" value="ABC_tran"/>
    <property type="match status" value="1"/>
</dbReference>
<keyword evidence="2" id="KW-0813">Transport</keyword>
<evidence type="ECO:0000256" key="8">
    <source>
        <dbReference type="ARBA" id="ARBA00023136"/>
    </source>
</evidence>
<gene>
    <name evidence="13" type="ORF">H8730_11100</name>
</gene>
<feature type="coiled-coil region" evidence="9">
    <location>
        <begin position="231"/>
        <end position="258"/>
    </location>
</feature>
<dbReference type="PROSITE" id="PS50893">
    <property type="entry name" value="ABC_TRANSPORTER_2"/>
    <property type="match status" value="1"/>
</dbReference>
<proteinExistence type="predicted"/>
<dbReference type="InterPro" id="IPR039421">
    <property type="entry name" value="Type_1_exporter"/>
</dbReference>
<evidence type="ECO:0000256" key="3">
    <source>
        <dbReference type="ARBA" id="ARBA00022475"/>
    </source>
</evidence>
<evidence type="ECO:0000313" key="13">
    <source>
        <dbReference type="EMBL" id="MBC8544093.1"/>
    </source>
</evidence>
<dbReference type="FunFam" id="3.40.50.300:FF:000221">
    <property type="entry name" value="Multidrug ABC transporter ATP-binding protein"/>
    <property type="match status" value="1"/>
</dbReference>
<evidence type="ECO:0000256" key="2">
    <source>
        <dbReference type="ARBA" id="ARBA00022448"/>
    </source>
</evidence>
<dbReference type="Gene3D" id="3.40.50.300">
    <property type="entry name" value="P-loop containing nucleotide triphosphate hydrolases"/>
    <property type="match status" value="1"/>
</dbReference>
<reference evidence="13" key="1">
    <citation type="submission" date="2020-08" db="EMBL/GenBank/DDBJ databases">
        <title>Genome public.</title>
        <authorList>
            <person name="Liu C."/>
            <person name="Sun Q."/>
        </authorList>
    </citation>
    <scope>NUCLEOTIDE SEQUENCE</scope>
    <source>
        <strain evidence="13">NSJ-32</strain>
    </source>
</reference>
<sequence length="599" mass="68063">MKPKRAQAVANIWFMLRQIARYTPGYMALMIVEGVVWGIIHAASSVIFVKMLFDRLEKGGPFFEIALISAGIALFSLLSEGFSQWYWQCYNSKARQKLHRRMQGDLCDKARRMDLGCYDDPAFYTQFVWAMQEADKRAVAVVEDLGKMINRVVALCTITGVLLTVSPAVTLLMLGAATVQTALRLYGIRVRFQRELELKPDQRESEYAGRVFYLAEYAKEIRMSGAGTLFKGKYTDALQRQKNTYKRYEKRLLAIEGAGALVLHLLETMGIFLLLLFELLVRQTISLGGFAATVNAIWKVNWHVSDLCERLLKFPEHSLYIQLYRSFLEYEPKIQGGETAIPKFEELRVENVSFSYPGVETECLRNITLCLHKGEKAALVGYNGAGKTTLIKLLMRLYDPDEGAIYLNGIDIREFPLEEYRRTIGAVFQDYCLFSATVAENVLADLDEGRQDQEILDALRDAGFEQRLSKMEQGIHTMLGREFDPQGVNLSGGEEQKIAISRIFVRQHPILILDEPSSSLDPISEYELNHTIANTVGQQAVLFISHRLSTTRMADHIYMLEQGSVVEEGTHEELMAMDGRYAYMFRIQAERYQETAPAG</sequence>
<dbReference type="Proteomes" id="UP000657006">
    <property type="component" value="Unassembled WGS sequence"/>
</dbReference>
<dbReference type="InterPro" id="IPR003439">
    <property type="entry name" value="ABC_transporter-like_ATP-bd"/>
</dbReference>
<evidence type="ECO:0000256" key="6">
    <source>
        <dbReference type="ARBA" id="ARBA00022840"/>
    </source>
</evidence>
<dbReference type="GO" id="GO:0016887">
    <property type="term" value="F:ATP hydrolysis activity"/>
    <property type="evidence" value="ECO:0007669"/>
    <property type="project" value="InterPro"/>
</dbReference>
<dbReference type="GO" id="GO:0005886">
    <property type="term" value="C:plasma membrane"/>
    <property type="evidence" value="ECO:0007669"/>
    <property type="project" value="UniProtKB-SubCell"/>
</dbReference>